<dbReference type="SMART" id="SM01192">
    <property type="entry name" value="Enolase_C"/>
    <property type="match status" value="1"/>
</dbReference>
<dbReference type="PROSITE" id="PS00164">
    <property type="entry name" value="ENOLASE"/>
    <property type="match status" value="1"/>
</dbReference>
<protein>
    <recommendedName>
        <fullName evidence="20">2,3-bisphosphoglycerate-independent phosphoglycerate mutase</fullName>
        <ecNumber evidence="11">4.2.1.11</ecNumber>
        <ecNumber evidence="10">5.4.2.12</ecNumber>
    </recommendedName>
    <alternativeName>
        <fullName evidence="21">Cofactor-independent phosphoglycerate mutase homolog</fullName>
    </alternativeName>
</protein>
<evidence type="ECO:0000256" key="16">
    <source>
        <dbReference type="ARBA" id="ARBA00023152"/>
    </source>
</evidence>
<dbReference type="HAMAP" id="MF_00318">
    <property type="entry name" value="Enolase"/>
    <property type="match status" value="1"/>
</dbReference>
<dbReference type="GO" id="GO:0000015">
    <property type="term" value="C:phosphopyruvate hydratase complex"/>
    <property type="evidence" value="ECO:0007669"/>
    <property type="project" value="InterPro"/>
</dbReference>
<evidence type="ECO:0000256" key="4">
    <source>
        <dbReference type="ARBA" id="ARBA00002315"/>
    </source>
</evidence>
<evidence type="ECO:0000256" key="11">
    <source>
        <dbReference type="ARBA" id="ARBA00012058"/>
    </source>
</evidence>
<reference evidence="24" key="1">
    <citation type="journal article" date="2015" name="Genom Data">
        <title>Draft genome sequences of Phytophthora kernoviae and Phytophthora ramorum lineage EU2 from Scotland.</title>
        <authorList>
            <person name="Sambles C."/>
            <person name="Schlenzig A."/>
            <person name="O'Neill P."/>
            <person name="Grant M."/>
            <person name="Studholme D.J."/>
        </authorList>
    </citation>
    <scope>NUCLEOTIDE SEQUENCE</scope>
    <source>
        <strain evidence="24">00238/432</strain>
    </source>
</reference>
<feature type="domain" description="Enolase C-terminal TIM barrel" evidence="22">
    <location>
        <begin position="633"/>
        <end position="919"/>
    </location>
</feature>
<evidence type="ECO:0000256" key="21">
    <source>
        <dbReference type="ARBA" id="ARBA00083354"/>
    </source>
</evidence>
<keyword evidence="16" id="KW-0324">Glycolysis</keyword>
<evidence type="ECO:0000256" key="5">
    <source>
        <dbReference type="ARBA" id="ARBA00004496"/>
    </source>
</evidence>
<evidence type="ECO:0000313" key="24">
    <source>
        <dbReference type="EMBL" id="KAF4324097.1"/>
    </source>
</evidence>
<dbReference type="GO" id="GO:0000287">
    <property type="term" value="F:magnesium ion binding"/>
    <property type="evidence" value="ECO:0007669"/>
    <property type="project" value="InterPro"/>
</dbReference>
<dbReference type="Pfam" id="PF01676">
    <property type="entry name" value="Metalloenzyme"/>
    <property type="match status" value="1"/>
</dbReference>
<evidence type="ECO:0000256" key="6">
    <source>
        <dbReference type="ARBA" id="ARBA00004798"/>
    </source>
</evidence>
<proteinExistence type="inferred from homology"/>
<comment type="cofactor">
    <cofactor evidence="2">
        <name>Mn(2+)</name>
        <dbReference type="ChEBI" id="CHEBI:29035"/>
    </cofactor>
</comment>
<evidence type="ECO:0000256" key="15">
    <source>
        <dbReference type="ARBA" id="ARBA00022842"/>
    </source>
</evidence>
<dbReference type="SUPFAM" id="SSF64158">
    <property type="entry name" value="2,3-Bisphosphoglycerate-independent phosphoglycerate mutase, substrate-binding domain"/>
    <property type="match status" value="1"/>
</dbReference>
<dbReference type="SUPFAM" id="SSF53649">
    <property type="entry name" value="Alkaline phosphatase-like"/>
    <property type="match status" value="1"/>
</dbReference>
<dbReference type="EC" id="4.2.1.11" evidence="11"/>
<keyword evidence="14" id="KW-0479">Metal-binding</keyword>
<dbReference type="SFLD" id="SFLDS00001">
    <property type="entry name" value="Enolase"/>
    <property type="match status" value="1"/>
</dbReference>
<evidence type="ECO:0000256" key="3">
    <source>
        <dbReference type="ARBA" id="ARBA00001946"/>
    </source>
</evidence>
<keyword evidence="18" id="KW-0413">Isomerase</keyword>
<sequence>MTAPKPVALIIMDGFGLRNTVEGNAVAQAKKPNYDRFMSQFPHTTLTACGEAVGLPEGQMGNSEVGHLNIGAGRIVYQDLTRISKSIRDGEFYDNETLVKAVREAKQSGKKLHLYGLLSDGGVHSHIDHLFAMLDLAKKEEMNDVYIHAFMDGRDVMPDSGREFMQKLIAKIEEVGVGQIATVQGRYYAMDRDKRWERVEKSYRAIVYGDGPKYTDPLRAVEESYEKSVFDEFVEPTVIVKADGQPVGLVESGDSVIFLNFRPDRAIQLSQVFTNQDFRGFDRGPKFPVGLHFVCLTLFSETVEGYVAYSPKNLDNTLGEVLVQNNKKQLRIAETEKYPHVTFFFSGGRDVELPGETRVLINSPKVATYDLQPEMSAYEVADACVREIEADKHDAIILNFANPDMVGHSGMLEPTIKAVEVTDECMGRVVDAVLAKGGVVLITADHGNADMVFDEQGRPFTAHTTNPVPFIVTDANVTLREGGILADIAPTILDLMQLPKPAEMTVLDSRGNPTVEVEVYLESGAIGRAIVPSGASTGAHEAVELRDGDKSRYLGKGVLQAVKNVNETIAPEVIGMDALDQLGIDKLMITLDGTPNKGKLGANAILAVSMAVARAAADALDLPLYVYLGGFNAKVLPVPMMNIINGGEHADNNIDVQEFMVLPVGAPSFKEALRVGAEIFHNLKSVLSSKGLNTAVGDEGGFAPNLGSNEEAITTIIEAIEKAGYKPGVDVFLGMDVASTEFYKDGKYTLAGEGKSYTSAEYVDLLASWVEKYPIITIEDGMSEDDWDGWKLLTEKLGDKVQLVGDDLFVTNTERLGRGIEEGIGNSILIKVNQIGTLTETFDAIEMAKRAGYTAVISHRSGESEDSTIADIAVATNAGQIKTGAPSRTDRIAKYNQLLRIEDQLGELAQYNGLKGFYNLKK</sequence>
<dbReference type="InterPro" id="IPR029017">
    <property type="entry name" value="Enolase-like_N"/>
</dbReference>
<accession>A0A8J4WAJ4</accession>
<evidence type="ECO:0000256" key="19">
    <source>
        <dbReference type="ARBA" id="ARBA00023239"/>
    </source>
</evidence>
<dbReference type="Gene3D" id="3.40.720.10">
    <property type="entry name" value="Alkaline Phosphatase, subunit A"/>
    <property type="match status" value="1"/>
</dbReference>
<reference evidence="24" key="2">
    <citation type="submission" date="2020-02" db="EMBL/GenBank/DDBJ databases">
        <authorList>
            <person name="Studholme D.J."/>
        </authorList>
    </citation>
    <scope>NUCLEOTIDE SEQUENCE</scope>
    <source>
        <strain evidence="24">00238/432</strain>
    </source>
</reference>
<comment type="pathway">
    <text evidence="6">Carbohydrate degradation; glycolysis; pyruvate from D-glyceraldehyde 3-phosphate: step 3/5.</text>
</comment>
<dbReference type="NCBIfam" id="TIGR01060">
    <property type="entry name" value="eno"/>
    <property type="match status" value="1"/>
</dbReference>
<evidence type="ECO:0000313" key="25">
    <source>
        <dbReference type="Proteomes" id="UP000702964"/>
    </source>
</evidence>
<dbReference type="SUPFAM" id="SSF54826">
    <property type="entry name" value="Enolase N-terminal domain-like"/>
    <property type="match status" value="1"/>
</dbReference>
<dbReference type="Pfam" id="PF06415">
    <property type="entry name" value="iPGM_N"/>
    <property type="match status" value="1"/>
</dbReference>
<dbReference type="FunFam" id="3.40.1450.10:FF:000001">
    <property type="entry name" value="2,3-bisphosphoglycerate-independent phosphoglycerate mutase"/>
    <property type="match status" value="1"/>
</dbReference>
<dbReference type="Proteomes" id="UP000702964">
    <property type="component" value="Unassembled WGS sequence"/>
</dbReference>
<evidence type="ECO:0000256" key="12">
    <source>
        <dbReference type="ARBA" id="ARBA00022490"/>
    </source>
</evidence>
<evidence type="ECO:0000256" key="2">
    <source>
        <dbReference type="ARBA" id="ARBA00001936"/>
    </source>
</evidence>
<dbReference type="PANTHER" id="PTHR31637:SF0">
    <property type="entry name" value="2,3-BISPHOSPHOGLYCERATE-INDEPENDENT PHOSPHOGLYCERATE MUTASE"/>
    <property type="match status" value="1"/>
</dbReference>
<dbReference type="InterPro" id="IPR036646">
    <property type="entry name" value="PGAM_B_sf"/>
</dbReference>
<evidence type="ECO:0000256" key="20">
    <source>
        <dbReference type="ARBA" id="ARBA00071648"/>
    </source>
</evidence>
<evidence type="ECO:0000256" key="18">
    <source>
        <dbReference type="ARBA" id="ARBA00023235"/>
    </source>
</evidence>
<dbReference type="Pfam" id="PF03952">
    <property type="entry name" value="Enolase_N"/>
    <property type="match status" value="1"/>
</dbReference>
<keyword evidence="12" id="KW-0963">Cytoplasm</keyword>
<dbReference type="InterPro" id="IPR005995">
    <property type="entry name" value="Pgm_bpd_ind"/>
</dbReference>
<dbReference type="InterPro" id="IPR011258">
    <property type="entry name" value="BPG-indep_PGM_N"/>
</dbReference>
<comment type="pathway">
    <text evidence="7">Carbohydrate degradation; glycolysis; pyruvate from D-glyceraldehyde 3-phosphate: step 4/5.</text>
</comment>
<dbReference type="GO" id="GO:0030145">
    <property type="term" value="F:manganese ion binding"/>
    <property type="evidence" value="ECO:0007669"/>
    <property type="project" value="InterPro"/>
</dbReference>
<dbReference type="InterPro" id="IPR017850">
    <property type="entry name" value="Alkaline_phosphatase_core_sf"/>
</dbReference>
<dbReference type="GO" id="GO:0004634">
    <property type="term" value="F:phosphopyruvate hydratase activity"/>
    <property type="evidence" value="ECO:0007669"/>
    <property type="project" value="UniProtKB-EC"/>
</dbReference>
<dbReference type="InterPro" id="IPR020809">
    <property type="entry name" value="Enolase_CS"/>
</dbReference>
<dbReference type="InterPro" id="IPR036849">
    <property type="entry name" value="Enolase-like_C_sf"/>
</dbReference>
<keyword evidence="15" id="KW-0460">Magnesium</keyword>
<dbReference type="PRINTS" id="PR00148">
    <property type="entry name" value="ENOLASE"/>
</dbReference>
<evidence type="ECO:0000256" key="10">
    <source>
        <dbReference type="ARBA" id="ARBA00012026"/>
    </source>
</evidence>
<keyword evidence="17" id="KW-0464">Manganese</keyword>
<dbReference type="GO" id="GO:0006007">
    <property type="term" value="P:glucose catabolic process"/>
    <property type="evidence" value="ECO:0007669"/>
    <property type="project" value="InterPro"/>
</dbReference>
<comment type="catalytic activity">
    <reaction evidence="1">
        <text>(2R)-2-phosphoglycerate = (2R)-3-phosphoglycerate</text>
        <dbReference type="Rhea" id="RHEA:15901"/>
        <dbReference type="ChEBI" id="CHEBI:58272"/>
        <dbReference type="ChEBI" id="CHEBI:58289"/>
        <dbReference type="EC" id="5.4.2.12"/>
    </reaction>
</comment>
<dbReference type="EMBL" id="AOFI03000025">
    <property type="protein sequence ID" value="KAF4324097.1"/>
    <property type="molecule type" value="Genomic_DNA"/>
</dbReference>
<evidence type="ECO:0000256" key="9">
    <source>
        <dbReference type="ARBA" id="ARBA00009604"/>
    </source>
</evidence>
<comment type="cofactor">
    <cofactor evidence="3">
        <name>Mg(2+)</name>
        <dbReference type="ChEBI" id="CHEBI:18420"/>
    </cofactor>
</comment>
<evidence type="ECO:0000259" key="23">
    <source>
        <dbReference type="SMART" id="SM01193"/>
    </source>
</evidence>
<feature type="domain" description="Enolase N-terminal" evidence="23">
    <location>
        <begin position="505"/>
        <end position="628"/>
    </location>
</feature>
<name>A0A8J4WAJ4_9STRA</name>
<dbReference type="CDD" id="cd16010">
    <property type="entry name" value="iPGM"/>
    <property type="match status" value="1"/>
</dbReference>
<organism evidence="24 25">
    <name type="scientific">Phytophthora kernoviae 00238/432</name>
    <dbReference type="NCBI Taxonomy" id="1284355"/>
    <lineage>
        <taxon>Eukaryota</taxon>
        <taxon>Sar</taxon>
        <taxon>Stramenopiles</taxon>
        <taxon>Oomycota</taxon>
        <taxon>Peronosporomycetes</taxon>
        <taxon>Peronosporales</taxon>
        <taxon>Peronosporaceae</taxon>
        <taxon>Phytophthora</taxon>
    </lineage>
</organism>
<dbReference type="SFLD" id="SFLDG00178">
    <property type="entry name" value="enolase"/>
    <property type="match status" value="1"/>
</dbReference>
<dbReference type="InterPro" id="IPR000941">
    <property type="entry name" value="Enolase"/>
</dbReference>
<evidence type="ECO:0000256" key="17">
    <source>
        <dbReference type="ARBA" id="ARBA00023211"/>
    </source>
</evidence>
<dbReference type="EC" id="5.4.2.12" evidence="10"/>
<dbReference type="InterPro" id="IPR020811">
    <property type="entry name" value="Enolase_N"/>
</dbReference>
<dbReference type="Pfam" id="PF00113">
    <property type="entry name" value="Enolase_C"/>
    <property type="match status" value="1"/>
</dbReference>
<comment type="similarity">
    <text evidence="9">Belongs to the enolase family.</text>
</comment>
<keyword evidence="13" id="KW-0964">Secreted</keyword>
<dbReference type="SFLD" id="SFLDF00002">
    <property type="entry name" value="enolase"/>
    <property type="match status" value="1"/>
</dbReference>
<keyword evidence="19" id="KW-0456">Lyase</keyword>
<dbReference type="GO" id="GO:0004619">
    <property type="term" value="F:phosphoglycerate mutase activity"/>
    <property type="evidence" value="ECO:0007669"/>
    <property type="project" value="UniProtKB-EC"/>
</dbReference>
<evidence type="ECO:0000256" key="13">
    <source>
        <dbReference type="ARBA" id="ARBA00022525"/>
    </source>
</evidence>
<dbReference type="FunFam" id="3.30.390.10:FF:000001">
    <property type="entry name" value="Enolase"/>
    <property type="match status" value="1"/>
</dbReference>
<evidence type="ECO:0000256" key="7">
    <source>
        <dbReference type="ARBA" id="ARBA00005031"/>
    </source>
</evidence>
<dbReference type="FunFam" id="3.40.720.10:FF:000001">
    <property type="entry name" value="2,3-bisphosphoglycerate-independent phosphoglycerate mutase"/>
    <property type="match status" value="1"/>
</dbReference>
<evidence type="ECO:0000256" key="1">
    <source>
        <dbReference type="ARBA" id="ARBA00000370"/>
    </source>
</evidence>
<dbReference type="NCBIfam" id="TIGR01307">
    <property type="entry name" value="pgm_bpd_ind"/>
    <property type="match status" value="1"/>
</dbReference>
<dbReference type="SUPFAM" id="SSF51604">
    <property type="entry name" value="Enolase C-terminal domain-like"/>
    <property type="match status" value="1"/>
</dbReference>
<dbReference type="Gene3D" id="3.20.20.120">
    <property type="entry name" value="Enolase-like C-terminal domain"/>
    <property type="match status" value="1"/>
</dbReference>
<dbReference type="AlphaFoldDB" id="A0A8J4WAJ4"/>
<dbReference type="Gene3D" id="3.30.390.10">
    <property type="entry name" value="Enolase-like, N-terminal domain"/>
    <property type="match status" value="1"/>
</dbReference>
<dbReference type="UniPathway" id="UPA00109">
    <property type="reaction ID" value="UER00186"/>
</dbReference>
<dbReference type="FunFam" id="3.20.20.120:FF:000001">
    <property type="entry name" value="Enolase"/>
    <property type="match status" value="1"/>
</dbReference>
<dbReference type="InterPro" id="IPR020810">
    <property type="entry name" value="Enolase_C"/>
</dbReference>
<evidence type="ECO:0000259" key="22">
    <source>
        <dbReference type="SMART" id="SM01192"/>
    </source>
</evidence>
<dbReference type="SMART" id="SM01193">
    <property type="entry name" value="Enolase_N"/>
    <property type="match status" value="1"/>
</dbReference>
<evidence type="ECO:0000256" key="8">
    <source>
        <dbReference type="ARBA" id="ARBA00008819"/>
    </source>
</evidence>
<dbReference type="HAMAP" id="MF_01038">
    <property type="entry name" value="GpmI"/>
    <property type="match status" value="1"/>
</dbReference>
<evidence type="ECO:0000256" key="14">
    <source>
        <dbReference type="ARBA" id="ARBA00022723"/>
    </source>
</evidence>
<dbReference type="PANTHER" id="PTHR31637">
    <property type="entry name" value="2,3-BISPHOSPHOGLYCERATE-INDEPENDENT PHOSPHOGLYCERATE MUTASE"/>
    <property type="match status" value="1"/>
</dbReference>
<dbReference type="CDD" id="cd03313">
    <property type="entry name" value="enolase"/>
    <property type="match status" value="1"/>
</dbReference>
<dbReference type="GO" id="GO:0006096">
    <property type="term" value="P:glycolytic process"/>
    <property type="evidence" value="ECO:0007669"/>
    <property type="project" value="UniProtKB-UniPathway"/>
</dbReference>
<comment type="similarity">
    <text evidence="8">Belongs to the BPG-independent phosphoglycerate mutase family.</text>
</comment>
<comment type="subcellular location">
    <subcellularLocation>
        <location evidence="5">Cytoplasm</location>
    </subcellularLocation>
</comment>
<comment type="caution">
    <text evidence="24">The sequence shown here is derived from an EMBL/GenBank/DDBJ whole genome shotgun (WGS) entry which is preliminary data.</text>
</comment>
<comment type="function">
    <text evidence="4">Catalyzes the interconversion of 2-phosphoglycerate and 3-phosphoglycerate.</text>
</comment>
<gene>
    <name evidence="24" type="ORF">G195_002649</name>
</gene>
<dbReference type="InterPro" id="IPR006124">
    <property type="entry name" value="Metalloenzyme"/>
</dbReference>
<dbReference type="Gene3D" id="3.40.1450.10">
    <property type="entry name" value="BPG-independent phosphoglycerate mutase, domain B"/>
    <property type="match status" value="1"/>
</dbReference>